<dbReference type="PANTHER" id="PTHR23282:SF142">
    <property type="entry name" value="MAM DOMAIN-CONTAINING PROTEIN"/>
    <property type="match status" value="1"/>
</dbReference>
<dbReference type="CDD" id="cd06263">
    <property type="entry name" value="MAM"/>
    <property type="match status" value="4"/>
</dbReference>
<feature type="signal peptide" evidence="1">
    <location>
        <begin position="1"/>
        <end position="24"/>
    </location>
</feature>
<proteinExistence type="predicted"/>
<evidence type="ECO:0000313" key="4">
    <source>
        <dbReference type="Proteomes" id="UP001163046"/>
    </source>
</evidence>
<accession>A0A9W9ZC88</accession>
<dbReference type="InterPro" id="IPR013320">
    <property type="entry name" value="ConA-like_dom_sf"/>
</dbReference>
<dbReference type="EMBL" id="MU826363">
    <property type="protein sequence ID" value="KAJ7378685.1"/>
    <property type="molecule type" value="Genomic_DNA"/>
</dbReference>
<dbReference type="PROSITE" id="PS50060">
    <property type="entry name" value="MAM_2"/>
    <property type="match status" value="5"/>
</dbReference>
<comment type="caution">
    <text evidence="3">The sequence shown here is derived from an EMBL/GenBank/DDBJ whole genome shotgun (WGS) entry which is preliminary data.</text>
</comment>
<reference evidence="3" key="1">
    <citation type="submission" date="2023-01" db="EMBL/GenBank/DDBJ databases">
        <title>Genome assembly of the deep-sea coral Lophelia pertusa.</title>
        <authorList>
            <person name="Herrera S."/>
            <person name="Cordes E."/>
        </authorList>
    </citation>
    <scope>NUCLEOTIDE SEQUENCE</scope>
    <source>
        <strain evidence="3">USNM1676648</strain>
        <tissue evidence="3">Polyp</tissue>
    </source>
</reference>
<dbReference type="SUPFAM" id="SSF49899">
    <property type="entry name" value="Concanavalin A-like lectins/glucanases"/>
    <property type="match status" value="5"/>
</dbReference>
<dbReference type="SMART" id="SM00137">
    <property type="entry name" value="MAM"/>
    <property type="match status" value="5"/>
</dbReference>
<evidence type="ECO:0000256" key="1">
    <source>
        <dbReference type="SAM" id="SignalP"/>
    </source>
</evidence>
<evidence type="ECO:0000259" key="2">
    <source>
        <dbReference type="PROSITE" id="PS50060"/>
    </source>
</evidence>
<dbReference type="InterPro" id="IPR000998">
    <property type="entry name" value="MAM_dom"/>
</dbReference>
<feature type="domain" description="MAM" evidence="2">
    <location>
        <begin position="381"/>
        <end position="537"/>
    </location>
</feature>
<feature type="domain" description="MAM" evidence="2">
    <location>
        <begin position="729"/>
        <end position="918"/>
    </location>
</feature>
<organism evidence="3 4">
    <name type="scientific">Desmophyllum pertusum</name>
    <dbReference type="NCBI Taxonomy" id="174260"/>
    <lineage>
        <taxon>Eukaryota</taxon>
        <taxon>Metazoa</taxon>
        <taxon>Cnidaria</taxon>
        <taxon>Anthozoa</taxon>
        <taxon>Hexacorallia</taxon>
        <taxon>Scleractinia</taxon>
        <taxon>Caryophylliina</taxon>
        <taxon>Caryophylliidae</taxon>
        <taxon>Desmophyllum</taxon>
    </lineage>
</organism>
<dbReference type="Pfam" id="PF00629">
    <property type="entry name" value="MAM"/>
    <property type="match status" value="5"/>
</dbReference>
<dbReference type="InterPro" id="IPR051560">
    <property type="entry name" value="MAM_domain-containing"/>
</dbReference>
<sequence length="924" mass="102753">MASRTLFRLVVCLFTLVQVPNAFCAPKPVSKTTTEVSQGNCNFNKDSICKWRQEKAKDNFDWLINKGRTPSAGTGPSRDRSGNGYYAFIETSSPRRPGHKAQLINGPFSGVQCIHFSYSMVGNAVGALNIYLIFDGLQAQEIWTKSGRQYGAEWRSDNVTVYGKNYYIKIEGVVGGSYTGDLAIDDISFTKGSCRGEKFAFLSDNSTDTKGKCNFDMGLCDWANDLTGGDTSPWRLSSYRSKRKSAIARPDHGKGLGGKFVYAMRSRVDLPKYRLVSDKVCGPKCVELFYFMEKFRKSEFRLSAWKNGQEDRLWFSTGNGKKVSDWTRAVVEINAEDEECFQLVLEVNLVVQYSSVGLDDVLIANGSCCPMISTPQDSAKANCNFDQSTFCDWRNSMKSTFYWTIGSGETSSGKASGGMTGPTADSSGGGKYAYIESSEPQSQGDKAVLVSKLMAGQQCMRFKYHMHGEDVGSLSVYRRGFLVWKENGNHGNRWLEGQIDFDCSISQYEVEIEATVVGWRGDIAIDDLRFTPGICPTWSTPLSTPPVPSTAPPPPRHYTGTCTFDKNLCTWTNSLDDHGDWNLQEGDTPSFETGPHYDSDGNGHYIYMEASDLLKEQTVRLESHEFFNPICLHFHYYMYGKDIGQLRLEQHNLTDNSTKVVWNVTGEQDDYWHFGSQDFYGDHYTVSFVGVRGESWHGDISLDEIGVSGVVDECKIVTLSAVRRNPKEGNCAFEDPNKDSDSPSPLCKWINMRGAQFQWIRQSGRTPSGGTGPSKDHTGGGKYLFIETSNPRKVGEKAVLLVKLEGKIFCMRFWYHMYGASTGSLEILRVVKQAEDDHTPKVTAFTTKDGDGATVAHDWKRSGNQGNKWIAAEVDLGVVPSVAKGTVHWIAIVATVGSSYTGDIAIDDIQFTDTRCSAKRKAKH</sequence>
<dbReference type="OrthoDB" id="412155at2759"/>
<protein>
    <recommendedName>
        <fullName evidence="2">MAM domain-containing protein</fullName>
    </recommendedName>
</protein>
<dbReference type="AlphaFoldDB" id="A0A9W9ZC88"/>
<feature type="domain" description="MAM" evidence="2">
    <location>
        <begin position="560"/>
        <end position="716"/>
    </location>
</feature>
<feature type="chain" id="PRO_5040940559" description="MAM domain-containing protein" evidence="1">
    <location>
        <begin position="25"/>
        <end position="924"/>
    </location>
</feature>
<gene>
    <name evidence="3" type="ORF">OS493_021258</name>
</gene>
<keyword evidence="1" id="KW-0732">Signal</keyword>
<feature type="domain" description="MAM" evidence="2">
    <location>
        <begin position="39"/>
        <end position="196"/>
    </location>
</feature>
<feature type="domain" description="MAM" evidence="2">
    <location>
        <begin position="211"/>
        <end position="371"/>
    </location>
</feature>
<dbReference type="GO" id="GO:0016020">
    <property type="term" value="C:membrane"/>
    <property type="evidence" value="ECO:0007669"/>
    <property type="project" value="InterPro"/>
</dbReference>
<keyword evidence="4" id="KW-1185">Reference proteome</keyword>
<evidence type="ECO:0000313" key="3">
    <source>
        <dbReference type="EMBL" id="KAJ7378685.1"/>
    </source>
</evidence>
<name>A0A9W9ZC88_9CNID</name>
<dbReference type="Gene3D" id="2.60.120.200">
    <property type="match status" value="5"/>
</dbReference>
<dbReference type="PANTHER" id="PTHR23282">
    <property type="entry name" value="APICAL ENDOSOMAL GLYCOPROTEIN PRECURSOR"/>
    <property type="match status" value="1"/>
</dbReference>
<dbReference type="Proteomes" id="UP001163046">
    <property type="component" value="Unassembled WGS sequence"/>
</dbReference>